<dbReference type="InterPro" id="IPR029058">
    <property type="entry name" value="AB_hydrolase_fold"/>
</dbReference>
<dbReference type="Pfam" id="PF07859">
    <property type="entry name" value="Abhydrolase_3"/>
    <property type="match status" value="1"/>
</dbReference>
<protein>
    <submittedName>
        <fullName evidence="3">Alpha/beta hydrolase fold domain-containing protein</fullName>
    </submittedName>
</protein>
<dbReference type="PANTHER" id="PTHR48081">
    <property type="entry name" value="AB HYDROLASE SUPERFAMILY PROTEIN C4A8.06C"/>
    <property type="match status" value="1"/>
</dbReference>
<dbReference type="InterPro" id="IPR050300">
    <property type="entry name" value="GDXG_lipolytic_enzyme"/>
</dbReference>
<dbReference type="SUPFAM" id="SSF53474">
    <property type="entry name" value="alpha/beta-Hydrolases"/>
    <property type="match status" value="1"/>
</dbReference>
<proteinExistence type="predicted"/>
<evidence type="ECO:0000313" key="3">
    <source>
        <dbReference type="EMBL" id="MFC0672874.1"/>
    </source>
</evidence>
<dbReference type="RefSeq" id="WP_376978008.1">
    <property type="nucleotide sequence ID" value="NZ_JBHLSV010000002.1"/>
</dbReference>
<accession>A0ABV6R7A5</accession>
<dbReference type="GO" id="GO:0016787">
    <property type="term" value="F:hydrolase activity"/>
    <property type="evidence" value="ECO:0007669"/>
    <property type="project" value="UniProtKB-KW"/>
</dbReference>
<dbReference type="Proteomes" id="UP001589793">
    <property type="component" value="Unassembled WGS sequence"/>
</dbReference>
<keyword evidence="1 3" id="KW-0378">Hydrolase</keyword>
<evidence type="ECO:0000256" key="1">
    <source>
        <dbReference type="ARBA" id="ARBA00022801"/>
    </source>
</evidence>
<evidence type="ECO:0000259" key="2">
    <source>
        <dbReference type="Pfam" id="PF07859"/>
    </source>
</evidence>
<sequence length="324" mass="35006">MSDARTPVTSPDLPVPPRARDLAPVAAVGRAARLLFALPDTPFLGALQITQRPTLPGRGVVDRSLVTRERIQGADRTAGSIPVTWIDRARAGDAAIVHLHGGAYVLGETPSHWAWLEELRRRSGTAAAMVHYRMPPRHPFPRALEDAAAAVEELLHRTVLRDGRWILSGDSAGGGLALALAQRLRDAGERGPAGILLTSPWTDLTMTDPSQALQEPRDLVLSRASLARAARHYAGAFRLEDARLSPRFGDMTGLAPVHLLVGADDLLLGDARATQAALVEAGVEVDHHELEGAPHDYPILIQGPAAQWAMRRQVEFVRRRLGLA</sequence>
<name>A0ABV6R7A5_9MICO</name>
<gene>
    <name evidence="3" type="ORF">ACFFF6_02770</name>
</gene>
<comment type="caution">
    <text evidence="3">The sequence shown here is derived from an EMBL/GenBank/DDBJ whole genome shotgun (WGS) entry which is preliminary data.</text>
</comment>
<keyword evidence="4" id="KW-1185">Reference proteome</keyword>
<organism evidence="3 4">
    <name type="scientific">Brachybacterium hainanense</name>
    <dbReference type="NCBI Taxonomy" id="1541174"/>
    <lineage>
        <taxon>Bacteria</taxon>
        <taxon>Bacillati</taxon>
        <taxon>Actinomycetota</taxon>
        <taxon>Actinomycetes</taxon>
        <taxon>Micrococcales</taxon>
        <taxon>Dermabacteraceae</taxon>
        <taxon>Brachybacterium</taxon>
    </lineage>
</organism>
<reference evidence="3 4" key="1">
    <citation type="submission" date="2024-09" db="EMBL/GenBank/DDBJ databases">
        <authorList>
            <person name="Sun Q."/>
            <person name="Mori K."/>
        </authorList>
    </citation>
    <scope>NUCLEOTIDE SEQUENCE [LARGE SCALE GENOMIC DNA]</scope>
    <source>
        <strain evidence="3 4">CICC 10874</strain>
    </source>
</reference>
<dbReference type="Gene3D" id="3.40.50.1820">
    <property type="entry name" value="alpha/beta hydrolase"/>
    <property type="match status" value="1"/>
</dbReference>
<dbReference type="PANTHER" id="PTHR48081:SF8">
    <property type="entry name" value="ALPHA_BETA HYDROLASE FOLD-3 DOMAIN-CONTAINING PROTEIN-RELATED"/>
    <property type="match status" value="1"/>
</dbReference>
<feature type="domain" description="Alpha/beta hydrolase fold-3" evidence="2">
    <location>
        <begin position="96"/>
        <end position="297"/>
    </location>
</feature>
<dbReference type="EMBL" id="JBHLSV010000002">
    <property type="protein sequence ID" value="MFC0672874.1"/>
    <property type="molecule type" value="Genomic_DNA"/>
</dbReference>
<dbReference type="InterPro" id="IPR013094">
    <property type="entry name" value="AB_hydrolase_3"/>
</dbReference>
<evidence type="ECO:0000313" key="4">
    <source>
        <dbReference type="Proteomes" id="UP001589793"/>
    </source>
</evidence>